<dbReference type="Gene3D" id="3.30.1330.60">
    <property type="entry name" value="OmpA-like domain"/>
    <property type="match status" value="1"/>
</dbReference>
<keyword evidence="3" id="KW-0998">Cell outer membrane</keyword>
<keyword evidence="2 4" id="KW-0472">Membrane</keyword>
<dbReference type="Gene3D" id="1.25.40.10">
    <property type="entry name" value="Tetratricopeptide repeat domain"/>
    <property type="match status" value="1"/>
</dbReference>
<dbReference type="SUPFAM" id="SSF48452">
    <property type="entry name" value="TPR-like"/>
    <property type="match status" value="1"/>
</dbReference>
<evidence type="ECO:0000256" key="4">
    <source>
        <dbReference type="PROSITE-ProRule" id="PRU00473"/>
    </source>
</evidence>
<dbReference type="PROSITE" id="PS51123">
    <property type="entry name" value="OMPA_2"/>
    <property type="match status" value="1"/>
</dbReference>
<dbReference type="CDD" id="cd07185">
    <property type="entry name" value="OmpA_C-like"/>
    <property type="match status" value="1"/>
</dbReference>
<comment type="caution">
    <text evidence="6">The sequence shown here is derived from an EMBL/GenBank/DDBJ whole genome shotgun (WGS) entry which is preliminary data.</text>
</comment>
<dbReference type="InterPro" id="IPR011990">
    <property type="entry name" value="TPR-like_helical_dom_sf"/>
</dbReference>
<dbReference type="InterPro" id="IPR006664">
    <property type="entry name" value="OMP_bac"/>
</dbReference>
<name>A0A840EME9_9FLAO</name>
<dbReference type="AlphaFoldDB" id="A0A840EME9"/>
<dbReference type="InterPro" id="IPR008969">
    <property type="entry name" value="CarboxyPept-like_regulatory"/>
</dbReference>
<accession>A0A840EME9</accession>
<sequence>MKYILSLSILLITVNFAMGQRDLRVAERYYDEYAYQEAIQAYERYLENSNKEPELDVLQKLGDANLYLSNIPQALNWYRKVYEMQGSNISDQYYLKYIQALRGNRDYEEAEKHTKKYIERKHDETLVKRYVAQKKLIDSISDDNSLYTIKNLEAINTPNSDFGPAFYGDKVVYASSKDSVVGNMYSWNKQPFLSLYAAIQNGDTGDLAEPKPFLPEIASKYHDATLSFTKNLDTVYYTTNIRHKKNKLLKTKEGTSNFHIIRGILAEGKLIKTESLPFNSTEYSTGHPSIRQDGKYLFFVSDMPGGYGETDIYVTQVFPDGSVNTPKNLGSKINTEGREMFPFVKGDTLYFSSDGHYGVGGLDIFSAIDKGDFNYENPKNLGRPVNSNRDDFSFIIDSTEQYGYFASNRLEGKGDDDIYSFRKEKPACDQFITGTVTDSLTKKPIAEVKVTAFNKYEEQVADTVTNTNGVYQLELPCEQTYRLVASKPNYTQDEEEVTTEDENKATIEGIDFVLTNYDDLIKKEDDKEMISVNPIYFDFDSAEITPKAITELDKVVFVMREFPKVKIKIESHTDARGSDKYNLQLSQRRAESTQAYIISKGIDATRIESAKGYGETQLKNHCSNGVKCTDEEHELNRRSDFIIIEK</sequence>
<dbReference type="InterPro" id="IPR006665">
    <property type="entry name" value="OmpA-like"/>
</dbReference>
<evidence type="ECO:0000313" key="6">
    <source>
        <dbReference type="EMBL" id="MBB4119278.1"/>
    </source>
</evidence>
<evidence type="ECO:0000313" key="7">
    <source>
        <dbReference type="Proteomes" id="UP000553034"/>
    </source>
</evidence>
<dbReference type="Pfam" id="PF00691">
    <property type="entry name" value="OmpA"/>
    <property type="match status" value="1"/>
</dbReference>
<evidence type="ECO:0000256" key="3">
    <source>
        <dbReference type="ARBA" id="ARBA00023237"/>
    </source>
</evidence>
<dbReference type="Proteomes" id="UP000553034">
    <property type="component" value="Unassembled WGS sequence"/>
</dbReference>
<dbReference type="Pfam" id="PF07676">
    <property type="entry name" value="PD40"/>
    <property type="match status" value="2"/>
</dbReference>
<dbReference type="SUPFAM" id="SSF49464">
    <property type="entry name" value="Carboxypeptidase regulatory domain-like"/>
    <property type="match status" value="1"/>
</dbReference>
<keyword evidence="7" id="KW-1185">Reference proteome</keyword>
<dbReference type="InterPro" id="IPR011659">
    <property type="entry name" value="WD40"/>
</dbReference>
<dbReference type="InterPro" id="IPR036737">
    <property type="entry name" value="OmpA-like_sf"/>
</dbReference>
<dbReference type="SUPFAM" id="SSF103088">
    <property type="entry name" value="OmpA-like"/>
    <property type="match status" value="1"/>
</dbReference>
<dbReference type="Pfam" id="PF13620">
    <property type="entry name" value="CarboxypepD_reg"/>
    <property type="match status" value="1"/>
</dbReference>
<dbReference type="Gene3D" id="2.60.40.1120">
    <property type="entry name" value="Carboxypeptidase-like, regulatory domain"/>
    <property type="match status" value="1"/>
</dbReference>
<evidence type="ECO:0000259" key="5">
    <source>
        <dbReference type="PROSITE" id="PS51123"/>
    </source>
</evidence>
<proteinExistence type="predicted"/>
<evidence type="ECO:0000256" key="1">
    <source>
        <dbReference type="ARBA" id="ARBA00004442"/>
    </source>
</evidence>
<reference evidence="6 7" key="1">
    <citation type="submission" date="2020-08" db="EMBL/GenBank/DDBJ databases">
        <title>Genomic Encyclopedia of Type Strains, Phase IV (KMG-IV): sequencing the most valuable type-strain genomes for metagenomic binning, comparative biology and taxonomic classification.</title>
        <authorList>
            <person name="Goeker M."/>
        </authorList>
    </citation>
    <scope>NUCLEOTIDE SEQUENCE [LARGE SCALE GENOMIC DNA]</scope>
    <source>
        <strain evidence="6 7">DSM 29568</strain>
    </source>
</reference>
<dbReference type="SUPFAM" id="SSF82171">
    <property type="entry name" value="DPP6 N-terminal domain-like"/>
    <property type="match status" value="1"/>
</dbReference>
<evidence type="ECO:0000256" key="2">
    <source>
        <dbReference type="ARBA" id="ARBA00023136"/>
    </source>
</evidence>
<protein>
    <submittedName>
        <fullName evidence="6">Outer membrane protein OmpA-like peptidoglycan-associated protein</fullName>
    </submittedName>
</protein>
<gene>
    <name evidence="6" type="ORF">GGR32_001574</name>
</gene>
<dbReference type="EMBL" id="JACIFO010000005">
    <property type="protein sequence ID" value="MBB4119278.1"/>
    <property type="molecule type" value="Genomic_DNA"/>
</dbReference>
<organism evidence="6 7">
    <name type="scientific">Mesonia hippocampi</name>
    <dbReference type="NCBI Taxonomy" id="1628250"/>
    <lineage>
        <taxon>Bacteria</taxon>
        <taxon>Pseudomonadati</taxon>
        <taxon>Bacteroidota</taxon>
        <taxon>Flavobacteriia</taxon>
        <taxon>Flavobacteriales</taxon>
        <taxon>Flavobacteriaceae</taxon>
        <taxon>Mesonia</taxon>
    </lineage>
</organism>
<dbReference type="GO" id="GO:0009279">
    <property type="term" value="C:cell outer membrane"/>
    <property type="evidence" value="ECO:0007669"/>
    <property type="project" value="UniProtKB-SubCell"/>
</dbReference>
<dbReference type="InterPro" id="IPR050330">
    <property type="entry name" value="Bact_OuterMem_StrucFunc"/>
</dbReference>
<feature type="domain" description="OmpA-like" evidence="5">
    <location>
        <begin position="524"/>
        <end position="646"/>
    </location>
</feature>
<dbReference type="PRINTS" id="PR01021">
    <property type="entry name" value="OMPADOMAIN"/>
</dbReference>
<dbReference type="PANTHER" id="PTHR30329:SF21">
    <property type="entry name" value="LIPOPROTEIN YIAD-RELATED"/>
    <property type="match status" value="1"/>
</dbReference>
<dbReference type="PANTHER" id="PTHR30329">
    <property type="entry name" value="STATOR ELEMENT OF FLAGELLAR MOTOR COMPLEX"/>
    <property type="match status" value="1"/>
</dbReference>
<dbReference type="RefSeq" id="WP_183477626.1">
    <property type="nucleotide sequence ID" value="NZ_JACIFO010000005.1"/>
</dbReference>
<comment type="subcellular location">
    <subcellularLocation>
        <location evidence="1">Cell outer membrane</location>
    </subcellularLocation>
</comment>